<keyword evidence="6" id="KW-1185">Reference proteome</keyword>
<dbReference type="KEGG" id="cee:CENDO_06710"/>
<dbReference type="InterPro" id="IPR036390">
    <property type="entry name" value="WH_DNA-bd_sf"/>
</dbReference>
<evidence type="ECO:0000313" key="5">
    <source>
        <dbReference type="EMBL" id="QCB28616.1"/>
    </source>
</evidence>
<sequence>MPRGTSAATQAQEGIINYIRVNRLGPGDILPSETFLCEELGFSRTSVREAIRTLSSLDIVEVRHGHGTYVSNMSLAPMIQGMILRVVLDADKSLATLDHIVDLRSAIDHSLAEELVEIWKDRDTAPLYAIVDEMRTRHANGQPFINEDRAFHRALLGEISNPLITELSDAFWEIHMALMPELELRMPSDIALTIEAHADMVGALEKADPDLFKSLVDEHYAPLRRTLSSIGGEK</sequence>
<keyword evidence="2" id="KW-0238">DNA-binding</keyword>
<dbReference type="Pfam" id="PF07729">
    <property type="entry name" value="FCD"/>
    <property type="match status" value="1"/>
</dbReference>
<dbReference type="PROSITE" id="PS50949">
    <property type="entry name" value="HTH_GNTR"/>
    <property type="match status" value="1"/>
</dbReference>
<dbReference type="InterPro" id="IPR036388">
    <property type="entry name" value="WH-like_DNA-bd_sf"/>
</dbReference>
<dbReference type="GO" id="GO:0003700">
    <property type="term" value="F:DNA-binding transcription factor activity"/>
    <property type="evidence" value="ECO:0007669"/>
    <property type="project" value="InterPro"/>
</dbReference>
<dbReference type="PANTHER" id="PTHR43537">
    <property type="entry name" value="TRANSCRIPTIONAL REGULATOR, GNTR FAMILY"/>
    <property type="match status" value="1"/>
</dbReference>
<protein>
    <submittedName>
        <fullName evidence="5">HTH-type transcriptional regulator LutR</fullName>
    </submittedName>
</protein>
<proteinExistence type="predicted"/>
<evidence type="ECO:0000256" key="3">
    <source>
        <dbReference type="ARBA" id="ARBA00023163"/>
    </source>
</evidence>
<dbReference type="GO" id="GO:0003677">
    <property type="term" value="F:DNA binding"/>
    <property type="evidence" value="ECO:0007669"/>
    <property type="project" value="UniProtKB-KW"/>
</dbReference>
<dbReference type="SUPFAM" id="SSF48008">
    <property type="entry name" value="GntR ligand-binding domain-like"/>
    <property type="match status" value="1"/>
</dbReference>
<dbReference type="InterPro" id="IPR011711">
    <property type="entry name" value="GntR_C"/>
</dbReference>
<dbReference type="PANTHER" id="PTHR43537:SF5">
    <property type="entry name" value="UXU OPERON TRANSCRIPTIONAL REGULATOR"/>
    <property type="match status" value="1"/>
</dbReference>
<dbReference type="PRINTS" id="PR00035">
    <property type="entry name" value="HTHGNTR"/>
</dbReference>
<keyword evidence="1" id="KW-0805">Transcription regulation</keyword>
<dbReference type="OrthoDB" id="7989071at2"/>
<dbReference type="CDD" id="cd07377">
    <property type="entry name" value="WHTH_GntR"/>
    <property type="match status" value="1"/>
</dbReference>
<name>A0A4P7QHT0_9CORY</name>
<feature type="domain" description="HTH gntR-type" evidence="4">
    <location>
        <begin position="5"/>
        <end position="73"/>
    </location>
</feature>
<dbReference type="InterPro" id="IPR000524">
    <property type="entry name" value="Tscrpt_reg_HTH_GntR"/>
</dbReference>
<evidence type="ECO:0000313" key="6">
    <source>
        <dbReference type="Proteomes" id="UP000296352"/>
    </source>
</evidence>
<accession>A0A4P7QHT0</accession>
<keyword evidence="3" id="KW-0804">Transcription</keyword>
<evidence type="ECO:0000259" key="4">
    <source>
        <dbReference type="PROSITE" id="PS50949"/>
    </source>
</evidence>
<gene>
    <name evidence="5" type="primary">lutR2</name>
    <name evidence="5" type="ORF">CENDO_06710</name>
</gene>
<dbReference type="EMBL" id="CP039247">
    <property type="protein sequence ID" value="QCB28616.1"/>
    <property type="molecule type" value="Genomic_DNA"/>
</dbReference>
<dbReference type="Gene3D" id="1.20.120.530">
    <property type="entry name" value="GntR ligand-binding domain-like"/>
    <property type="match status" value="1"/>
</dbReference>
<reference evidence="5 6" key="1">
    <citation type="submission" date="2019-04" db="EMBL/GenBank/DDBJ databases">
        <title>Corynebacterium endometrii sp. nov., isolated from the uterus of a cow with endometritis.</title>
        <authorList>
            <person name="Ballas P."/>
            <person name="Ruckert C."/>
            <person name="Wagener K."/>
            <person name="Drillich M."/>
            <person name="Kaempfer P."/>
            <person name="Busse H.-J."/>
            <person name="Ehling-Schulz M."/>
        </authorList>
    </citation>
    <scope>NUCLEOTIDE SEQUENCE [LARGE SCALE GENOMIC DNA]</scope>
    <source>
        <strain evidence="5 6">LMM-1653</strain>
    </source>
</reference>
<dbReference type="RefSeq" id="WP_136141332.1">
    <property type="nucleotide sequence ID" value="NZ_CP039247.1"/>
</dbReference>
<dbReference type="Proteomes" id="UP000296352">
    <property type="component" value="Chromosome"/>
</dbReference>
<organism evidence="5 6">
    <name type="scientific">Corynebacterium endometrii</name>
    <dbReference type="NCBI Taxonomy" id="2488819"/>
    <lineage>
        <taxon>Bacteria</taxon>
        <taxon>Bacillati</taxon>
        <taxon>Actinomycetota</taxon>
        <taxon>Actinomycetes</taxon>
        <taxon>Mycobacteriales</taxon>
        <taxon>Corynebacteriaceae</taxon>
        <taxon>Corynebacterium</taxon>
    </lineage>
</organism>
<dbReference type="SMART" id="SM00345">
    <property type="entry name" value="HTH_GNTR"/>
    <property type="match status" value="1"/>
</dbReference>
<dbReference type="AlphaFoldDB" id="A0A4P7QHT0"/>
<dbReference type="InterPro" id="IPR008920">
    <property type="entry name" value="TF_FadR/GntR_C"/>
</dbReference>
<dbReference type="Pfam" id="PF00392">
    <property type="entry name" value="GntR"/>
    <property type="match status" value="1"/>
</dbReference>
<evidence type="ECO:0000256" key="2">
    <source>
        <dbReference type="ARBA" id="ARBA00023125"/>
    </source>
</evidence>
<evidence type="ECO:0000256" key="1">
    <source>
        <dbReference type="ARBA" id="ARBA00023015"/>
    </source>
</evidence>
<dbReference type="SUPFAM" id="SSF46785">
    <property type="entry name" value="Winged helix' DNA-binding domain"/>
    <property type="match status" value="1"/>
</dbReference>
<dbReference type="Gene3D" id="1.10.10.10">
    <property type="entry name" value="Winged helix-like DNA-binding domain superfamily/Winged helix DNA-binding domain"/>
    <property type="match status" value="1"/>
</dbReference>